<accession>A0A2H3P2Q6</accession>
<evidence type="ECO:0000313" key="4">
    <source>
        <dbReference type="Proteomes" id="UP000221024"/>
    </source>
</evidence>
<comment type="caution">
    <text evidence="3">The sequence shown here is derived from an EMBL/GenBank/DDBJ whole genome shotgun (WGS) entry which is preliminary data.</text>
</comment>
<dbReference type="OrthoDB" id="108548at2"/>
<dbReference type="GO" id="GO:0046872">
    <property type="term" value="F:metal ion binding"/>
    <property type="evidence" value="ECO:0007669"/>
    <property type="project" value="InterPro"/>
</dbReference>
<dbReference type="EMBL" id="PDEP01000014">
    <property type="protein sequence ID" value="PEN05468.1"/>
    <property type="molecule type" value="Genomic_DNA"/>
</dbReference>
<dbReference type="SUPFAM" id="SSF56059">
    <property type="entry name" value="Glutathione synthetase ATP-binding domain-like"/>
    <property type="match status" value="1"/>
</dbReference>
<dbReference type="Proteomes" id="UP000221024">
    <property type="component" value="Unassembled WGS sequence"/>
</dbReference>
<dbReference type="GO" id="GO:0005524">
    <property type="term" value="F:ATP binding"/>
    <property type="evidence" value="ECO:0007669"/>
    <property type="project" value="UniProtKB-UniRule"/>
</dbReference>
<name>A0A2H3P2Q6_9BACT</name>
<feature type="domain" description="ATP-grasp" evidence="2">
    <location>
        <begin position="96"/>
        <end position="298"/>
    </location>
</feature>
<proteinExistence type="predicted"/>
<organism evidence="3 4">
    <name type="scientific">Longimonas halophila</name>
    <dbReference type="NCBI Taxonomy" id="1469170"/>
    <lineage>
        <taxon>Bacteria</taxon>
        <taxon>Pseudomonadati</taxon>
        <taxon>Rhodothermota</taxon>
        <taxon>Rhodothermia</taxon>
        <taxon>Rhodothermales</taxon>
        <taxon>Salisaetaceae</taxon>
        <taxon>Longimonas</taxon>
    </lineage>
</organism>
<sequence length="319" mass="36144">MSRTHHIGILRGEETTFPDALIPFINETYGDQNVEASFVEVGAVRMDVEPKYDVIIDRISHEVPFYRSYLKWAALKGTYIINNPFWWSADDKFIDNVIAESVGVAVPRSVILPHKERPPHTSAKSFRNLEHPINWDDVFAYIGFPAFLKPFDGGGWRDVTRVTTPDEFHEAYNQSGVDCMMLQEGIEFESYFRCYGIGQKKAHIMRYNPSVPMHERYSAVSSGPIEADLREKLERDVLAICRTLGYDMNTVELAVRDGVPYAIDFMNPAPDADYHSVGPENFAWMVDAMAEFAVEKALDDRPPQQFSTQGALYPGVSAS</sequence>
<dbReference type="AlphaFoldDB" id="A0A2H3P2Q6"/>
<evidence type="ECO:0000256" key="1">
    <source>
        <dbReference type="PROSITE-ProRule" id="PRU00409"/>
    </source>
</evidence>
<evidence type="ECO:0000313" key="3">
    <source>
        <dbReference type="EMBL" id="PEN05468.1"/>
    </source>
</evidence>
<evidence type="ECO:0000259" key="2">
    <source>
        <dbReference type="PROSITE" id="PS50975"/>
    </source>
</evidence>
<protein>
    <recommendedName>
        <fullName evidence="2">ATP-grasp domain-containing protein</fullName>
    </recommendedName>
</protein>
<gene>
    <name evidence="3" type="ORF">CRI93_13220</name>
</gene>
<keyword evidence="1" id="KW-0547">Nucleotide-binding</keyword>
<keyword evidence="4" id="KW-1185">Reference proteome</keyword>
<dbReference type="InterPro" id="IPR011761">
    <property type="entry name" value="ATP-grasp"/>
</dbReference>
<dbReference type="RefSeq" id="WP_098063116.1">
    <property type="nucleotide sequence ID" value="NZ_PDEP01000014.1"/>
</dbReference>
<dbReference type="PROSITE" id="PS50975">
    <property type="entry name" value="ATP_GRASP"/>
    <property type="match status" value="1"/>
</dbReference>
<dbReference type="Gene3D" id="3.30.470.20">
    <property type="entry name" value="ATP-grasp fold, B domain"/>
    <property type="match status" value="1"/>
</dbReference>
<reference evidence="3 4" key="1">
    <citation type="submission" date="2017-10" db="EMBL/GenBank/DDBJ databases">
        <title>Draft genome of Longimonas halophila.</title>
        <authorList>
            <person name="Goh K.M."/>
            <person name="Shamsir M.S."/>
            <person name="Lim S.W."/>
        </authorList>
    </citation>
    <scope>NUCLEOTIDE SEQUENCE [LARGE SCALE GENOMIC DNA]</scope>
    <source>
        <strain evidence="3 4">KCTC 42399</strain>
    </source>
</reference>
<keyword evidence="1" id="KW-0067">ATP-binding</keyword>